<dbReference type="InterPro" id="IPR023214">
    <property type="entry name" value="HAD_sf"/>
</dbReference>
<sequence length="121" mass="14033">MKKKLLLFDVDGTLVDSYPNYAGLMREILPQFGIEPAPARLKRAFTMTVEQEIEYLQLPPARLREWFAAYDQAAARRKNEPEAYPQIDSMFEELITLPNLKLGIVTSRNREDVARKLASFW</sequence>
<dbReference type="Gene3D" id="3.40.50.1000">
    <property type="entry name" value="HAD superfamily/HAD-like"/>
    <property type="match status" value="1"/>
</dbReference>
<dbReference type="InterPro" id="IPR036412">
    <property type="entry name" value="HAD-like_sf"/>
</dbReference>
<dbReference type="InterPro" id="IPR041492">
    <property type="entry name" value="HAD_2"/>
</dbReference>
<dbReference type="InterPro" id="IPR023198">
    <property type="entry name" value="PGP-like_dom2"/>
</dbReference>
<dbReference type="Gene3D" id="1.10.150.240">
    <property type="entry name" value="Putative phosphatase, domain 2"/>
    <property type="match status" value="1"/>
</dbReference>
<protein>
    <recommendedName>
        <fullName evidence="3">Phosphoglycolate phosphatase</fullName>
    </recommendedName>
</protein>
<dbReference type="PANTHER" id="PTHR43434:SF1">
    <property type="entry name" value="PHOSPHOGLYCOLATE PHOSPHATASE"/>
    <property type="match status" value="1"/>
</dbReference>
<evidence type="ECO:0008006" key="3">
    <source>
        <dbReference type="Google" id="ProtNLM"/>
    </source>
</evidence>
<accession>A0A401IVQ1</accession>
<organism evidence="1 2">
    <name type="scientific">Ligilactobacillus salitolerans</name>
    <dbReference type="NCBI Taxonomy" id="1808352"/>
    <lineage>
        <taxon>Bacteria</taxon>
        <taxon>Bacillati</taxon>
        <taxon>Bacillota</taxon>
        <taxon>Bacilli</taxon>
        <taxon>Lactobacillales</taxon>
        <taxon>Lactobacillaceae</taxon>
        <taxon>Ligilactobacillus</taxon>
    </lineage>
</organism>
<dbReference type="Pfam" id="PF13419">
    <property type="entry name" value="HAD_2"/>
    <property type="match status" value="1"/>
</dbReference>
<dbReference type="Proteomes" id="UP000286848">
    <property type="component" value="Unassembled WGS sequence"/>
</dbReference>
<name>A0A401IVQ1_9LACO</name>
<dbReference type="PANTHER" id="PTHR43434">
    <property type="entry name" value="PHOSPHOGLYCOLATE PHOSPHATASE"/>
    <property type="match status" value="1"/>
</dbReference>
<dbReference type="GO" id="GO:0006281">
    <property type="term" value="P:DNA repair"/>
    <property type="evidence" value="ECO:0007669"/>
    <property type="project" value="TreeGrafter"/>
</dbReference>
<evidence type="ECO:0000313" key="2">
    <source>
        <dbReference type="Proteomes" id="UP000286848"/>
    </source>
</evidence>
<gene>
    <name evidence="1" type="ORF">LFYK43_20260</name>
</gene>
<dbReference type="SUPFAM" id="SSF56784">
    <property type="entry name" value="HAD-like"/>
    <property type="match status" value="1"/>
</dbReference>
<dbReference type="InterPro" id="IPR050155">
    <property type="entry name" value="HAD-like_hydrolase_sf"/>
</dbReference>
<dbReference type="GO" id="GO:0008967">
    <property type="term" value="F:phosphoglycolate phosphatase activity"/>
    <property type="evidence" value="ECO:0007669"/>
    <property type="project" value="TreeGrafter"/>
</dbReference>
<reference evidence="1 2" key="1">
    <citation type="journal article" date="2019" name="Int. J. Syst. Evol. Microbiol.">
        <title>Lactobacillus salitolerans sp. nov., a novel lactic acid bacterium isolated from spent mushroom substrates.</title>
        <authorList>
            <person name="Tohno M."/>
            <person name="Tanizawa Y."/>
            <person name="Kojima Y."/>
            <person name="Sakamoto M."/>
            <person name="Nakamura Y."/>
            <person name="Ohkuma M."/>
            <person name="Kobayashi H."/>
        </authorList>
    </citation>
    <scope>NUCLEOTIDE SEQUENCE [LARGE SCALE GENOMIC DNA]</scope>
    <source>
        <strain evidence="1 2">YK43</strain>
    </source>
</reference>
<dbReference type="AlphaFoldDB" id="A0A401IVQ1"/>
<dbReference type="EMBL" id="BFFP01000040">
    <property type="protein sequence ID" value="GBG95567.1"/>
    <property type="molecule type" value="Genomic_DNA"/>
</dbReference>
<evidence type="ECO:0000313" key="1">
    <source>
        <dbReference type="EMBL" id="GBG95567.1"/>
    </source>
</evidence>
<proteinExistence type="predicted"/>
<comment type="caution">
    <text evidence="1">The sequence shown here is derived from an EMBL/GenBank/DDBJ whole genome shotgun (WGS) entry which is preliminary data.</text>
</comment>
<keyword evidence="2" id="KW-1185">Reference proteome</keyword>